<evidence type="ECO:0000313" key="3">
    <source>
        <dbReference type="Proteomes" id="UP000283383"/>
    </source>
</evidence>
<proteinExistence type="predicted"/>
<name>A0A420HN85_9PEZI</name>
<evidence type="ECO:0000313" key="2">
    <source>
        <dbReference type="EMBL" id="RKF58829.1"/>
    </source>
</evidence>
<comment type="caution">
    <text evidence="2">The sequence shown here is derived from an EMBL/GenBank/DDBJ whole genome shotgun (WGS) entry which is preliminary data.</text>
</comment>
<sequence length="140" mass="16357">MPRRKIISVPDSGNDTSQLGPEDLEQDVMETAQKIMRDTKNIRKNKRKAIEEDFQAREKELKAKFENKFELRESTVIKLQDDVWVRLETLNEKRRLVEDSIISGTKMLESTILDMTSKMNNILSDSIHNHNKNVLPQMET</sequence>
<evidence type="ECO:0000256" key="1">
    <source>
        <dbReference type="SAM" id="MobiDB-lite"/>
    </source>
</evidence>
<dbReference type="AlphaFoldDB" id="A0A420HN85"/>
<dbReference type="Proteomes" id="UP000283383">
    <property type="component" value="Unassembled WGS sequence"/>
</dbReference>
<organism evidence="2 3">
    <name type="scientific">Golovinomyces cichoracearum</name>
    <dbReference type="NCBI Taxonomy" id="62708"/>
    <lineage>
        <taxon>Eukaryota</taxon>
        <taxon>Fungi</taxon>
        <taxon>Dikarya</taxon>
        <taxon>Ascomycota</taxon>
        <taxon>Pezizomycotina</taxon>
        <taxon>Leotiomycetes</taxon>
        <taxon>Erysiphales</taxon>
        <taxon>Erysiphaceae</taxon>
        <taxon>Golovinomyces</taxon>
    </lineage>
</organism>
<reference evidence="2 3" key="1">
    <citation type="journal article" date="2018" name="BMC Genomics">
        <title>Comparative genome analyses reveal sequence features reflecting distinct modes of host-adaptation between dicot and monocot powdery mildew.</title>
        <authorList>
            <person name="Wu Y."/>
            <person name="Ma X."/>
            <person name="Pan Z."/>
            <person name="Kale S.D."/>
            <person name="Song Y."/>
            <person name="King H."/>
            <person name="Zhang Q."/>
            <person name="Presley C."/>
            <person name="Deng X."/>
            <person name="Wei C.I."/>
            <person name="Xiao S."/>
        </authorList>
    </citation>
    <scope>NUCLEOTIDE SEQUENCE [LARGE SCALE GENOMIC DNA]</scope>
    <source>
        <strain evidence="2">UMSG3</strain>
    </source>
</reference>
<dbReference type="EMBL" id="MCBQ01017964">
    <property type="protein sequence ID" value="RKF58829.1"/>
    <property type="molecule type" value="Genomic_DNA"/>
</dbReference>
<feature type="region of interest" description="Disordered" evidence="1">
    <location>
        <begin position="1"/>
        <end position="22"/>
    </location>
</feature>
<accession>A0A420HN85</accession>
<gene>
    <name evidence="2" type="ORF">GcM3_179007</name>
</gene>
<protein>
    <submittedName>
        <fullName evidence="2">Uncharacterized protein</fullName>
    </submittedName>
</protein>
<keyword evidence="3" id="KW-1185">Reference proteome</keyword>